<evidence type="ECO:0000256" key="10">
    <source>
        <dbReference type="ARBA" id="ARBA00022990"/>
    </source>
</evidence>
<evidence type="ECO:0000256" key="1">
    <source>
        <dbReference type="ARBA" id="ARBA00005775"/>
    </source>
</evidence>
<evidence type="ECO:0000256" key="4">
    <source>
        <dbReference type="ARBA" id="ARBA00022499"/>
    </source>
</evidence>
<evidence type="ECO:0000256" key="2">
    <source>
        <dbReference type="ARBA" id="ARBA00022481"/>
    </source>
</evidence>
<evidence type="ECO:0000256" key="13">
    <source>
        <dbReference type="ARBA" id="ARBA00046720"/>
    </source>
</evidence>
<dbReference type="InterPro" id="IPR003891">
    <property type="entry name" value="Initiation_fac_eIF4g_MI"/>
</dbReference>
<sequence length="1375" mass="151581">MLLRPKYPLLEKTRGPNSDLAEDLECLCQIMRTSGKILDIPEAQNLMDQYFNRIRRLSVRPELNLRTRFMLQDIIDLRKAGWQPRKIAQFDGPRTITEVREQAARDLGIYIPPPSASTHHYSGMMSPLSTTMPTFFPQVKYFLNAAVCVKPLSMAPILHKDPPLVIKQIPAEKTNKNKKEKGPTREEYMRRVRSLVDKLTSGGSPKIVPPSVPTEATPGSAGVTNGTPPDEAAQNTKVAEACQAYKDIKLPDRLAADAAHALFSSILKLDEGGREIGSQLLVQLRTENLISQDKLWDGLKQVLSEVEAGLSDCPRGKGQLAEVLAQLVLLNTFTLSELADPMQAGEHFPLYLLVLQHLHKLAGKPKLTQLFNDSKVNLLNLVPESERTKEQLSDLLEDRQLSFLFPLLRIQSQLSAALANEPSPHAFFKYIKDTLDVKHHTAPEFVNALVTVLLKHITHETTMAPGTDLSLIPEKGVAEKEKELLARFKPVLQAFLHSHHDLQVYAIYALQVFTYTNNFPKGMLLRWFVSLYDLEIIEEEAFLTWKEDVNDNYPGKGILLEKTRGPNTDLAEDLECLCQIMRTSGKILDIPEAQNLMDQYFNRIRRLSVRPELNLRTRFMLQDIIDLRKAGWQPRKIAQFDGPRTITEVREQAARDLGIYIPPPSASTHHYSGMMSPLSTTMPTFFPQTGMSRTGMEDVFGMPMGGAASLGTGPGVISSQPDKFTPFGDEPNGFGVPMGLGGPGHGRGGDGGYNGGRSNRHHMQGGIQGGYVPNNSYYQNKHFTNNYNRYMNNNQHHQGGGPPSGGGGRGGYDNNTASDLPPRFKKMFVSNQAGGGGPMGAPSGVVGGSGPGGPGGVMAGNAGGGMGGGGGGGVGGDRSDLHHGELSLRPASAHNMSLKPKIPGLLPQSALSSTPLNESKPELHRPPLGVHYPSVQPPNPKPLSMAPILHKDPPLVIKQIPAEKTNKNKKEKGPTREEYMRRVRSLVDKLTSGGSPKIVPSSVPTEATPGSAGVTNGTSPDEAAQSTKVSEACQAYKDIKLPDRLAADAAHALFSSILKLDEGGREIGSQLLVQLRTENLISQDKLWDGLKQVLSEVEAGLSDCPRGKGQLAEVLAQLVLLNTFTLAELADPMQAGEHFPLYLLVLQHLHKLAGKPKLTQLFNDSKVNLLNLVPESERTKEQLSDLLEDRQLSFLFPLLRIQSQLSSALANEPSPHAFFKYIKDTLDVKHHTAPEFVNALVTVLLKHITHETTMAPGTDLSLIPEKGVTEKEKELLARFKPVLQAFLHSHNDLQVYAIYALQVFTYTNNFPKGMLLRWFVSLYDLEIIEEEAFLTWKEDVNDNYPGKGIALFQVNQWLTWLQETEEDDDEEEEEG</sequence>
<dbReference type="FunFam" id="1.25.40.180:FF:000007">
    <property type="entry name" value="Eukaryotic translation initiation factor 4 gamma 2"/>
    <property type="match status" value="1"/>
</dbReference>
<keyword evidence="6" id="KW-0597">Phosphoprotein</keyword>
<feature type="region of interest" description="Disordered" evidence="14">
    <location>
        <begin position="909"/>
        <end position="928"/>
    </location>
</feature>
<evidence type="ECO:0000256" key="9">
    <source>
        <dbReference type="ARBA" id="ARBA00022917"/>
    </source>
</evidence>
<keyword evidence="2" id="KW-0488">Methylation</keyword>
<feature type="region of interest" description="Disordered" evidence="14">
    <location>
        <begin position="990"/>
        <end position="1026"/>
    </location>
</feature>
<dbReference type="GeneID" id="108677569"/>
<keyword evidence="3" id="KW-0678">Repressor</keyword>
<dbReference type="GO" id="GO:0016281">
    <property type="term" value="C:eukaryotic translation initiation factor 4F complex"/>
    <property type="evidence" value="ECO:0007669"/>
    <property type="project" value="TreeGrafter"/>
</dbReference>
<comment type="function">
    <text evidence="11">Appears to play a role in the switch from cap-dependent to IRES-mediated translation during mitosis, apoptosis and viral infection. Cleaved by some caspases and viral proteases.</text>
</comment>
<keyword evidence="10" id="KW-0007">Acetylation</keyword>
<dbReference type="GO" id="GO:0006417">
    <property type="term" value="P:regulation of translation"/>
    <property type="evidence" value="ECO:0007669"/>
    <property type="project" value="UniProtKB-KW"/>
</dbReference>
<dbReference type="GO" id="GO:0003729">
    <property type="term" value="F:mRNA binding"/>
    <property type="evidence" value="ECO:0007669"/>
    <property type="project" value="TreeGrafter"/>
</dbReference>
<proteinExistence type="inferred from homology"/>
<dbReference type="Gene3D" id="1.25.40.180">
    <property type="match status" value="6"/>
</dbReference>
<keyword evidence="8" id="KW-0810">Translation regulation</keyword>
<feature type="compositionally biased region" description="Gly residues" evidence="14">
    <location>
        <begin position="798"/>
        <end position="811"/>
    </location>
</feature>
<dbReference type="InterPro" id="IPR016024">
    <property type="entry name" value="ARM-type_fold"/>
</dbReference>
<keyword evidence="17" id="KW-1185">Reference proteome</keyword>
<evidence type="ECO:0000313" key="17">
    <source>
        <dbReference type="Proteomes" id="UP000694843"/>
    </source>
</evidence>
<keyword evidence="5" id="KW-0396">Initiation factor</keyword>
<organism evidence="17 18">
    <name type="scientific">Hyalella azteca</name>
    <name type="common">Amphipod</name>
    <dbReference type="NCBI Taxonomy" id="294128"/>
    <lineage>
        <taxon>Eukaryota</taxon>
        <taxon>Metazoa</taxon>
        <taxon>Ecdysozoa</taxon>
        <taxon>Arthropoda</taxon>
        <taxon>Crustacea</taxon>
        <taxon>Multicrustacea</taxon>
        <taxon>Malacostraca</taxon>
        <taxon>Eumalacostraca</taxon>
        <taxon>Peracarida</taxon>
        <taxon>Amphipoda</taxon>
        <taxon>Senticaudata</taxon>
        <taxon>Talitrida</taxon>
        <taxon>Talitroidea</taxon>
        <taxon>Hyalellidae</taxon>
        <taxon>Hyalella</taxon>
    </lineage>
</organism>
<evidence type="ECO:0000259" key="16">
    <source>
        <dbReference type="PROSITE" id="PS51366"/>
    </source>
</evidence>
<gene>
    <name evidence="18" type="primary">LOC108677569</name>
</gene>
<accession>A0A8B7P572</accession>
<comment type="similarity">
    <text evidence="1">Belongs to the eukaryotic initiation factor 4G family.</text>
</comment>
<dbReference type="Pfam" id="PF02847">
    <property type="entry name" value="MA3"/>
    <property type="match status" value="2"/>
</dbReference>
<dbReference type="Pfam" id="PF02854">
    <property type="entry name" value="MIF4G"/>
    <property type="match status" value="2"/>
</dbReference>
<feature type="compositionally biased region" description="Polar residues" evidence="14">
    <location>
        <begin position="222"/>
        <end position="233"/>
    </location>
</feature>
<evidence type="ECO:0000256" key="7">
    <source>
        <dbReference type="ARBA" id="ARBA00022843"/>
    </source>
</evidence>
<evidence type="ECO:0000256" key="8">
    <source>
        <dbReference type="ARBA" id="ARBA00022845"/>
    </source>
</evidence>
<evidence type="ECO:0000256" key="6">
    <source>
        <dbReference type="ARBA" id="ARBA00022553"/>
    </source>
</evidence>
<dbReference type="KEGG" id="hazt:108677569"/>
<feature type="compositionally biased region" description="Polar residues" evidence="14">
    <location>
        <begin position="1013"/>
        <end position="1026"/>
    </location>
</feature>
<dbReference type="PROSITE" id="PS51363">
    <property type="entry name" value="W2"/>
    <property type="match status" value="2"/>
</dbReference>
<reference evidence="18" key="1">
    <citation type="submission" date="2025-08" db="UniProtKB">
        <authorList>
            <consortium name="RefSeq"/>
        </authorList>
    </citation>
    <scope>IDENTIFICATION</scope>
    <source>
        <tissue evidence="18">Whole organism</tissue>
    </source>
</reference>
<dbReference type="PANTHER" id="PTHR23253:SF9">
    <property type="entry name" value="EUKARYOTIC TRANSLATION INITIATION FACTOR 4 GAMMA 2"/>
    <property type="match status" value="1"/>
</dbReference>
<feature type="domain" description="MI" evidence="16">
    <location>
        <begin position="1011"/>
        <end position="1134"/>
    </location>
</feature>
<feature type="domain" description="W2" evidence="15">
    <location>
        <begin position="397"/>
        <end position="580"/>
    </location>
</feature>
<keyword evidence="4" id="KW-1017">Isopeptide bond</keyword>
<dbReference type="OrthoDB" id="514777at2759"/>
<feature type="domain" description="MI" evidence="16">
    <location>
        <begin position="220"/>
        <end position="343"/>
    </location>
</feature>
<keyword evidence="9" id="KW-0648">Protein biosynthesis</keyword>
<name>A0A8B7P572_HYAAZ</name>
<dbReference type="InterPro" id="IPR003890">
    <property type="entry name" value="MIF4G-like_typ-3"/>
</dbReference>
<dbReference type="PROSITE" id="PS51366">
    <property type="entry name" value="MI"/>
    <property type="match status" value="2"/>
</dbReference>
<dbReference type="InterPro" id="IPR003307">
    <property type="entry name" value="W2_domain"/>
</dbReference>
<feature type="region of interest" description="Disordered" evidence="14">
    <location>
        <begin position="199"/>
        <end position="233"/>
    </location>
</feature>
<evidence type="ECO:0000259" key="15">
    <source>
        <dbReference type="PROSITE" id="PS51363"/>
    </source>
</evidence>
<feature type="region of interest" description="Disordered" evidence="14">
    <location>
        <begin position="790"/>
        <end position="820"/>
    </location>
</feature>
<dbReference type="GO" id="GO:0003743">
    <property type="term" value="F:translation initiation factor activity"/>
    <property type="evidence" value="ECO:0007669"/>
    <property type="project" value="UniProtKB-KW"/>
</dbReference>
<protein>
    <recommendedName>
        <fullName evidence="12">Eukaryotic translation initiation factor 4 gamma 2</fullName>
    </recommendedName>
</protein>
<keyword evidence="7" id="KW-0832">Ubl conjugation</keyword>
<evidence type="ECO:0000256" key="14">
    <source>
        <dbReference type="SAM" id="MobiDB-lite"/>
    </source>
</evidence>
<evidence type="ECO:0000256" key="11">
    <source>
        <dbReference type="ARBA" id="ARBA00037759"/>
    </source>
</evidence>
<dbReference type="Pfam" id="PF02020">
    <property type="entry name" value="W2"/>
    <property type="match status" value="2"/>
</dbReference>
<feature type="domain" description="W2" evidence="15">
    <location>
        <begin position="1188"/>
        <end position="1371"/>
    </location>
</feature>
<dbReference type="RefSeq" id="XP_018021289.2">
    <property type="nucleotide sequence ID" value="XM_018165800.2"/>
</dbReference>
<evidence type="ECO:0000256" key="5">
    <source>
        <dbReference type="ARBA" id="ARBA00022540"/>
    </source>
</evidence>
<dbReference type="Proteomes" id="UP000694843">
    <property type="component" value="Unplaced"/>
</dbReference>
<evidence type="ECO:0000256" key="12">
    <source>
        <dbReference type="ARBA" id="ARBA00040449"/>
    </source>
</evidence>
<dbReference type="SUPFAM" id="SSF48371">
    <property type="entry name" value="ARM repeat"/>
    <property type="match status" value="6"/>
</dbReference>
<dbReference type="CDD" id="cd11559">
    <property type="entry name" value="W2_eIF4G1_like"/>
    <property type="match status" value="2"/>
</dbReference>
<dbReference type="SMART" id="SM00515">
    <property type="entry name" value="eIF5C"/>
    <property type="match status" value="2"/>
</dbReference>
<evidence type="ECO:0000256" key="3">
    <source>
        <dbReference type="ARBA" id="ARBA00022491"/>
    </source>
</evidence>
<dbReference type="PANTHER" id="PTHR23253">
    <property type="entry name" value="EUKARYOTIC TRANSLATION INITIATION FACTOR 4 GAMMA"/>
    <property type="match status" value="1"/>
</dbReference>
<evidence type="ECO:0000313" key="18">
    <source>
        <dbReference type="RefSeq" id="XP_018021289.2"/>
    </source>
</evidence>
<comment type="subunit">
    <text evidence="13">Interacts with the serine/threonine protein kinases MKNK1 and MKNK2. Binds EIF4A and EIF3. Interacts with MIF4GD. Interacts with DAZAP2.</text>
</comment>